<feature type="domain" description="Inhibitor I9" evidence="11">
    <location>
        <begin position="17"/>
        <end position="80"/>
    </location>
</feature>
<feature type="active site" description="Charge relay system" evidence="8 9">
    <location>
        <position position="779"/>
    </location>
</feature>
<evidence type="ECO:0000256" key="3">
    <source>
        <dbReference type="ARBA" id="ARBA00022525"/>
    </source>
</evidence>
<dbReference type="InterPro" id="IPR000209">
    <property type="entry name" value="Peptidase_S8/S53_dom"/>
</dbReference>
<dbReference type="SUPFAM" id="SSF52743">
    <property type="entry name" value="Subtilisin-like"/>
    <property type="match status" value="2"/>
</dbReference>
<dbReference type="PANTHER" id="PTHR10795">
    <property type="entry name" value="PROPROTEIN CONVERTASE SUBTILISIN/KEXIN"/>
    <property type="match status" value="1"/>
</dbReference>
<dbReference type="Gene3D" id="3.50.30.30">
    <property type="match status" value="2"/>
</dbReference>
<dbReference type="InterPro" id="IPR010259">
    <property type="entry name" value="S8pro/Inhibitor_I9"/>
</dbReference>
<organism evidence="13 14">
    <name type="scientific">Senna tora</name>
    <dbReference type="NCBI Taxonomy" id="362788"/>
    <lineage>
        <taxon>Eukaryota</taxon>
        <taxon>Viridiplantae</taxon>
        <taxon>Streptophyta</taxon>
        <taxon>Embryophyta</taxon>
        <taxon>Tracheophyta</taxon>
        <taxon>Spermatophyta</taxon>
        <taxon>Magnoliopsida</taxon>
        <taxon>eudicotyledons</taxon>
        <taxon>Gunneridae</taxon>
        <taxon>Pentapetalae</taxon>
        <taxon>rosids</taxon>
        <taxon>fabids</taxon>
        <taxon>Fabales</taxon>
        <taxon>Fabaceae</taxon>
        <taxon>Caesalpinioideae</taxon>
        <taxon>Cassia clade</taxon>
        <taxon>Senna</taxon>
    </lineage>
</organism>
<feature type="domain" description="Peptidase S8/S53" evidence="10">
    <location>
        <begin position="104"/>
        <end position="527"/>
    </location>
</feature>
<keyword evidence="6 9" id="KW-0378">Hydrolase</keyword>
<dbReference type="Gene3D" id="3.30.70.80">
    <property type="entry name" value="Peptidase S8 propeptide/proteinase inhibitor I9"/>
    <property type="match status" value="1"/>
</dbReference>
<dbReference type="InterPro" id="IPR045051">
    <property type="entry name" value="SBT"/>
</dbReference>
<dbReference type="InterPro" id="IPR034197">
    <property type="entry name" value="Peptidases_S8_3"/>
</dbReference>
<dbReference type="Proteomes" id="UP000634136">
    <property type="component" value="Unassembled WGS sequence"/>
</dbReference>
<dbReference type="GO" id="GO:0006508">
    <property type="term" value="P:proteolysis"/>
    <property type="evidence" value="ECO:0007669"/>
    <property type="project" value="UniProtKB-KW"/>
</dbReference>
<feature type="active site" description="Charge relay system" evidence="8 9">
    <location>
        <position position="1169"/>
    </location>
</feature>
<feature type="active site" description="Charge relay system" evidence="9">
    <location>
        <position position="476"/>
    </location>
</feature>
<evidence type="ECO:0000256" key="8">
    <source>
        <dbReference type="PIRSR" id="PIRSR615500-1"/>
    </source>
</evidence>
<keyword evidence="14" id="KW-1185">Reference proteome</keyword>
<sequence>MGELPPVAVGVSAVENMKAVESHHTNMVQHVLPSNYTSKEALLYSYKKSFNGFVARLTEEEAERISEMEDVVSVFENTIHHPQTTRSWDFLSFPEQVSRSNGESNTIVGVIDTGIWPDKIIGAKYFRVSGSFEQSDIISPRDSDGHGSHCASTAAGNVVGSASLFGLASGTARGGVPSARIAAYKVCWSNGCDGADILAAFDEAIADGVHIITISIGPTQVEYRHYYDDIYAIGSFHAMKNGILTSKSADNLGPRLYTMSNYAPWFLSVAASNTDRRFLTTLQLGNGRVYEGVSINTFNPPNTAYPLIYGGDAPNTAGGFSSSTSRLCSSNSLNAALVSGRIVLCDNPSPDQSMLLSNGVAGVVLRTNVANDWARIFALPATSLSLANGTQVLNYIRSTSNATGTILRSTAARNSLAPNVVSFSSRGPNPITPDLLKPDIAAPGVEILAAYSPIRLITGVTGDNRIANYSILSGTSMATPHVAAIAAYIKSFHPTWSPAAIKSAILTTATPMSSTLNPEAEFAYGAGQLNPTRAPNPGLIYNLSVSDYVRFLCGQGYDNTRLRRLTGDNSSCNQAQNEAAWNLNLPSFVLHRNNNQNFNRTYQRSVTNVGRGTSTYRATVMGASSPTLSVQVTPNVMSFSSVGETRSFTLTISGTTTSSIVSASLVWDDGTHQIYIVYMGELPLVAASVSAAESMEAVESHHTNMIQRVLPSYKKSFNGFVARLTEEEAERISEMEDVVSVFENTVQYPQTTRSWDFLGFPEHAIRSSGESNTIVGVIDTGIWPETDSFSAQGFAPPPSQWKGSCQNIACNNKIIGAKYFRVTGSFAQNDIRSPRDATGHGSHCASIAAGNVVGSKSLLGLGSGTVRGGVPSARIAVYKVCWLIGCDTADILAAFDEAIADGVHIISLSVAFNQVVHHQYYNDIFAIGSFHAMRRGILTSKAAGNLGSGLYTMPTLAPWLLSVAASNTDRRFVTALQLGNGMVYQGISINSFIPHRFYSLIYGGDAPNTAGGFSSSTSRLCSSNSLNAALVRGRIVLCDNQSPDQSMLLRYGVAGVVLRTNSAKDYARIFALPATSLNEANGTQVLSYIRSTSNPIGVILRSTEAKNSLAPNVVSFSSRGPNRITPDILKPDIAAPGVEILAANSLYTSITGVTGDNRIANYSILSGTSMAAPHVSAIAAYIKSFHPTWSPGAIKSAILTTATPMSSTTNPEAEFAYGAGQLNPTGALNPGLIYNLSASDYVSFLCGQGYDDRMLRLITRDYSSCTHTQNEDSWNLNLPSFVLFRNNIQNFYRVYRRSVTNVGRATSTYRVRVIGASSPTLNVQVTPNVMSFSSVGETRSFTLTIAGTTSSSIVSASLIWDDGTHQVRSPIVVYNL</sequence>
<keyword evidence="3" id="KW-0964">Secreted</keyword>
<feature type="active site" description="Charge relay system" evidence="9">
    <location>
        <position position="112"/>
    </location>
</feature>
<protein>
    <submittedName>
        <fullName evidence="13">Cucumisin-like protein</fullName>
    </submittedName>
</protein>
<feature type="domain" description="Subtilisin-like protease fibronectin type-III" evidence="12">
    <location>
        <begin position="1275"/>
        <end position="1373"/>
    </location>
</feature>
<dbReference type="Pfam" id="PF17766">
    <property type="entry name" value="fn3_6"/>
    <property type="match status" value="2"/>
</dbReference>
<accession>A0A834TYM3</accession>
<dbReference type="CDD" id="cd02120">
    <property type="entry name" value="PA_subtilisin_like"/>
    <property type="match status" value="2"/>
</dbReference>
<reference evidence="13" key="1">
    <citation type="submission" date="2020-09" db="EMBL/GenBank/DDBJ databases">
        <title>Genome-Enabled Discovery of Anthraquinone Biosynthesis in Senna tora.</title>
        <authorList>
            <person name="Kang S.-H."/>
            <person name="Pandey R.P."/>
            <person name="Lee C.-M."/>
            <person name="Sim J.-S."/>
            <person name="Jeong J.-T."/>
            <person name="Choi B.-S."/>
            <person name="Jung M."/>
            <person name="Ginzburg D."/>
            <person name="Zhao K."/>
            <person name="Won S.Y."/>
            <person name="Oh T.-J."/>
            <person name="Yu Y."/>
            <person name="Kim N.-H."/>
            <person name="Lee O.R."/>
            <person name="Lee T.-H."/>
            <person name="Bashyal P."/>
            <person name="Kim T.-S."/>
            <person name="Lee W.-H."/>
            <person name="Kawkins C."/>
            <person name="Kim C.-K."/>
            <person name="Kim J.S."/>
            <person name="Ahn B.O."/>
            <person name="Rhee S.Y."/>
            <person name="Sohng J.K."/>
        </authorList>
    </citation>
    <scope>NUCLEOTIDE SEQUENCE</scope>
    <source>
        <tissue evidence="13">Leaf</tissue>
    </source>
</reference>
<evidence type="ECO:0000256" key="5">
    <source>
        <dbReference type="ARBA" id="ARBA00022729"/>
    </source>
</evidence>
<evidence type="ECO:0000313" key="13">
    <source>
        <dbReference type="EMBL" id="KAF7831008.1"/>
    </source>
</evidence>
<dbReference type="InterPro" id="IPR041469">
    <property type="entry name" value="Subtilisin-like_FN3"/>
</dbReference>
<evidence type="ECO:0000256" key="6">
    <source>
        <dbReference type="ARBA" id="ARBA00022801"/>
    </source>
</evidence>
<comment type="subcellular location">
    <subcellularLocation>
        <location evidence="1">Secreted</location>
    </subcellularLocation>
</comment>
<dbReference type="Pfam" id="PF00082">
    <property type="entry name" value="Peptidase_S8"/>
    <property type="match status" value="2"/>
</dbReference>
<evidence type="ECO:0000256" key="9">
    <source>
        <dbReference type="PROSITE-ProRule" id="PRU01240"/>
    </source>
</evidence>
<feature type="active site" description="Charge relay system" evidence="9">
    <location>
        <position position="146"/>
    </location>
</feature>
<gene>
    <name evidence="13" type="ORF">G2W53_013341</name>
</gene>
<evidence type="ECO:0000256" key="2">
    <source>
        <dbReference type="ARBA" id="ARBA00011073"/>
    </source>
</evidence>
<evidence type="ECO:0000313" key="14">
    <source>
        <dbReference type="Proteomes" id="UP000634136"/>
    </source>
</evidence>
<keyword evidence="5" id="KW-0732">Signal</keyword>
<dbReference type="Pfam" id="PF05922">
    <property type="entry name" value="Inhibitor_I9"/>
    <property type="match status" value="1"/>
</dbReference>
<evidence type="ECO:0000256" key="4">
    <source>
        <dbReference type="ARBA" id="ARBA00022670"/>
    </source>
</evidence>
<dbReference type="OrthoDB" id="206201at2759"/>
<keyword evidence="4 9" id="KW-0645">Protease</keyword>
<dbReference type="PROSITE" id="PS51892">
    <property type="entry name" value="SUBTILASE"/>
    <property type="match status" value="2"/>
</dbReference>
<feature type="domain" description="Peptidase S8/S53" evidence="10">
    <location>
        <begin position="771"/>
        <end position="1220"/>
    </location>
</feature>
<evidence type="ECO:0000259" key="10">
    <source>
        <dbReference type="Pfam" id="PF00082"/>
    </source>
</evidence>
<dbReference type="CDD" id="cd04852">
    <property type="entry name" value="Peptidases_S8_3"/>
    <property type="match status" value="2"/>
</dbReference>
<dbReference type="Gene3D" id="2.60.40.2310">
    <property type="match status" value="2"/>
</dbReference>
<comment type="caution">
    <text evidence="13">The sequence shown here is derived from an EMBL/GenBank/DDBJ whole genome shotgun (WGS) entry which is preliminary data.</text>
</comment>
<feature type="domain" description="Subtilisin-like protease fibronectin type-III" evidence="12">
    <location>
        <begin position="582"/>
        <end position="675"/>
    </location>
</feature>
<evidence type="ECO:0000256" key="7">
    <source>
        <dbReference type="ARBA" id="ARBA00022825"/>
    </source>
</evidence>
<dbReference type="Gene3D" id="3.40.50.200">
    <property type="entry name" value="Peptidase S8/S53 domain"/>
    <property type="match status" value="2"/>
</dbReference>
<comment type="similarity">
    <text evidence="2 9">Belongs to the peptidase S8 family.</text>
</comment>
<dbReference type="EMBL" id="JAAIUW010000005">
    <property type="protein sequence ID" value="KAF7831008.1"/>
    <property type="molecule type" value="Genomic_DNA"/>
</dbReference>
<name>A0A834TYM3_9FABA</name>
<dbReference type="PROSITE" id="PS00138">
    <property type="entry name" value="SUBTILASE_SER"/>
    <property type="match status" value="2"/>
</dbReference>
<dbReference type="InterPro" id="IPR015500">
    <property type="entry name" value="Peptidase_S8_subtilisin-rel"/>
</dbReference>
<dbReference type="InterPro" id="IPR037045">
    <property type="entry name" value="S8pro/Inhibitor_I9_sf"/>
</dbReference>
<dbReference type="GO" id="GO:0005576">
    <property type="term" value="C:extracellular region"/>
    <property type="evidence" value="ECO:0007669"/>
    <property type="project" value="UniProtKB-SubCell"/>
</dbReference>
<dbReference type="InterPro" id="IPR023828">
    <property type="entry name" value="Peptidase_S8_Ser-AS"/>
</dbReference>
<proteinExistence type="inferred from homology"/>
<dbReference type="InterPro" id="IPR022398">
    <property type="entry name" value="Peptidase_S8_His-AS"/>
</dbReference>
<evidence type="ECO:0000256" key="1">
    <source>
        <dbReference type="ARBA" id="ARBA00004613"/>
    </source>
</evidence>
<feature type="active site" description="Charge relay system" evidence="8 9">
    <location>
        <position position="840"/>
    </location>
</feature>
<dbReference type="InterPro" id="IPR036852">
    <property type="entry name" value="Peptidase_S8/S53_dom_sf"/>
</dbReference>
<evidence type="ECO:0000259" key="12">
    <source>
        <dbReference type="Pfam" id="PF17766"/>
    </source>
</evidence>
<keyword evidence="7 9" id="KW-0720">Serine protease</keyword>
<dbReference type="PROSITE" id="PS00137">
    <property type="entry name" value="SUBTILASE_HIS"/>
    <property type="match status" value="2"/>
</dbReference>
<dbReference type="GO" id="GO:0004252">
    <property type="term" value="F:serine-type endopeptidase activity"/>
    <property type="evidence" value="ECO:0007669"/>
    <property type="project" value="UniProtKB-UniRule"/>
</dbReference>
<evidence type="ECO:0000259" key="11">
    <source>
        <dbReference type="Pfam" id="PF05922"/>
    </source>
</evidence>
<dbReference type="PRINTS" id="PR00723">
    <property type="entry name" value="SUBTILISIN"/>
</dbReference>